<comment type="caution">
    <text evidence="1">The sequence shown here is derived from an EMBL/GenBank/DDBJ whole genome shotgun (WGS) entry which is preliminary data.</text>
</comment>
<dbReference type="EMBL" id="PDNV01000001">
    <property type="protein sequence ID" value="PLC55504.1"/>
    <property type="molecule type" value="Genomic_DNA"/>
</dbReference>
<accession>A0A2N4UKE6</accession>
<evidence type="ECO:0000313" key="1">
    <source>
        <dbReference type="EMBL" id="PLC55504.1"/>
    </source>
</evidence>
<name>A0A2N4UKE6_9BURK</name>
<sequence length="66" mass="7227">MPARFRFLDSVSQGGAIGRMALVLDDLTKGRLVPLFAKAVRSTASYYFISTSQAMDNISTIETWPG</sequence>
<gene>
    <name evidence="1" type="ORF">CR155_00125</name>
</gene>
<organism evidence="1 2">
    <name type="scientific">Pollutimonas nitritireducens</name>
    <dbReference type="NCBI Taxonomy" id="2045209"/>
    <lineage>
        <taxon>Bacteria</taxon>
        <taxon>Pseudomonadati</taxon>
        <taxon>Pseudomonadota</taxon>
        <taxon>Betaproteobacteria</taxon>
        <taxon>Burkholderiales</taxon>
        <taxon>Alcaligenaceae</taxon>
        <taxon>Pollutimonas</taxon>
    </lineage>
</organism>
<reference evidence="1 2" key="1">
    <citation type="submission" date="2017-10" db="EMBL/GenBank/DDBJ databases">
        <title>Two draft genome sequences of Pusillimonas sp. strains isolated from a nitrate- and radionuclide-contaminated groundwater in Russia.</title>
        <authorList>
            <person name="Grouzdev D.S."/>
            <person name="Tourova T.P."/>
            <person name="Goeva M.A."/>
            <person name="Babich T.L."/>
            <person name="Sokolova D.S."/>
            <person name="Abdullin R."/>
            <person name="Poltaraus A.B."/>
            <person name="Toshchakov S.V."/>
            <person name="Nazina T.N."/>
        </authorList>
    </citation>
    <scope>NUCLEOTIDE SEQUENCE [LARGE SCALE GENOMIC DNA]</scope>
    <source>
        <strain evidence="1 2">JR1/69-2-13</strain>
    </source>
</reference>
<keyword evidence="2" id="KW-1185">Reference proteome</keyword>
<dbReference type="Proteomes" id="UP000234328">
    <property type="component" value="Unassembled WGS sequence"/>
</dbReference>
<dbReference type="AlphaFoldDB" id="A0A2N4UKE6"/>
<proteinExistence type="predicted"/>
<evidence type="ECO:0000313" key="2">
    <source>
        <dbReference type="Proteomes" id="UP000234328"/>
    </source>
</evidence>
<protein>
    <submittedName>
        <fullName evidence="1">Uncharacterized protein</fullName>
    </submittedName>
</protein>